<accession>A0AAE8MAA6</accession>
<keyword evidence="4" id="KW-1185">Reference proteome</keyword>
<feature type="region of interest" description="Disordered" evidence="2">
    <location>
        <begin position="83"/>
        <end position="114"/>
    </location>
</feature>
<evidence type="ECO:0000256" key="2">
    <source>
        <dbReference type="SAM" id="MobiDB-lite"/>
    </source>
</evidence>
<feature type="coiled-coil region" evidence="1">
    <location>
        <begin position="44"/>
        <end position="71"/>
    </location>
</feature>
<evidence type="ECO:0000313" key="3">
    <source>
        <dbReference type="EMBL" id="SPJ78482.1"/>
    </source>
</evidence>
<dbReference type="AlphaFoldDB" id="A0AAE8MAA6"/>
<dbReference type="EMBL" id="ONZP01000231">
    <property type="protein sequence ID" value="SPJ78482.1"/>
    <property type="molecule type" value="Genomic_DNA"/>
</dbReference>
<evidence type="ECO:0000313" key="4">
    <source>
        <dbReference type="Proteomes" id="UP001187734"/>
    </source>
</evidence>
<reference evidence="3" key="1">
    <citation type="submission" date="2018-03" db="EMBL/GenBank/DDBJ databases">
        <authorList>
            <person name="Guldener U."/>
        </authorList>
    </citation>
    <scope>NUCLEOTIDE SEQUENCE</scope>
</reference>
<gene>
    <name evidence="3" type="ORF">FTOL_06871</name>
</gene>
<proteinExistence type="predicted"/>
<protein>
    <submittedName>
        <fullName evidence="3">Uncharacterized protein</fullName>
    </submittedName>
</protein>
<name>A0AAE8MAA6_9HYPO</name>
<evidence type="ECO:0000256" key="1">
    <source>
        <dbReference type="SAM" id="Coils"/>
    </source>
</evidence>
<sequence>MSQPDPFDQISQDPCHCLASSTLLNERRRNGRTTMTLLACQSRMALLEAMVDEKEAQNNQLRMENQRLILTLRHLVPWACVETPATEERDVPPSAPRRRTNRGGSSSDTESEPL</sequence>
<comment type="caution">
    <text evidence="3">The sequence shown here is derived from an EMBL/GenBank/DDBJ whole genome shotgun (WGS) entry which is preliminary data.</text>
</comment>
<organism evidence="3 4">
    <name type="scientific">Fusarium torulosum</name>
    <dbReference type="NCBI Taxonomy" id="33205"/>
    <lineage>
        <taxon>Eukaryota</taxon>
        <taxon>Fungi</taxon>
        <taxon>Dikarya</taxon>
        <taxon>Ascomycota</taxon>
        <taxon>Pezizomycotina</taxon>
        <taxon>Sordariomycetes</taxon>
        <taxon>Hypocreomycetidae</taxon>
        <taxon>Hypocreales</taxon>
        <taxon>Nectriaceae</taxon>
        <taxon>Fusarium</taxon>
    </lineage>
</organism>
<dbReference type="Proteomes" id="UP001187734">
    <property type="component" value="Unassembled WGS sequence"/>
</dbReference>
<keyword evidence="1" id="KW-0175">Coiled coil</keyword>